<dbReference type="NCBIfam" id="TIGR00681">
    <property type="entry name" value="kdpC"/>
    <property type="match status" value="1"/>
</dbReference>
<keyword evidence="3 11" id="KW-0633">Potassium transport</keyword>
<evidence type="ECO:0000256" key="11">
    <source>
        <dbReference type="HAMAP-Rule" id="MF_00276"/>
    </source>
</evidence>
<dbReference type="PANTHER" id="PTHR30042:SF2">
    <property type="entry name" value="POTASSIUM-TRANSPORTING ATPASE KDPC SUBUNIT"/>
    <property type="match status" value="1"/>
</dbReference>
<organism evidence="12 13">
    <name type="scientific">Bordetella hinzii</name>
    <dbReference type="NCBI Taxonomy" id="103855"/>
    <lineage>
        <taxon>Bacteria</taxon>
        <taxon>Pseudomonadati</taxon>
        <taxon>Pseudomonadota</taxon>
        <taxon>Betaproteobacteria</taxon>
        <taxon>Burkholderiales</taxon>
        <taxon>Alcaligenaceae</taxon>
        <taxon>Bordetella</taxon>
    </lineage>
</organism>
<evidence type="ECO:0000256" key="9">
    <source>
        <dbReference type="ARBA" id="ARBA00023065"/>
    </source>
</evidence>
<keyword evidence="10 11" id="KW-0472">Membrane</keyword>
<keyword evidence="1 11" id="KW-0813">Transport</keyword>
<dbReference type="Proteomes" id="UP000282741">
    <property type="component" value="Chromosome"/>
</dbReference>
<evidence type="ECO:0000256" key="6">
    <source>
        <dbReference type="ARBA" id="ARBA00022840"/>
    </source>
</evidence>
<evidence type="ECO:0000256" key="10">
    <source>
        <dbReference type="ARBA" id="ARBA00023136"/>
    </source>
</evidence>
<gene>
    <name evidence="11" type="primary">kdpC</name>
    <name evidence="12" type="ORF">CS347_03065</name>
</gene>
<comment type="subcellular location">
    <subcellularLocation>
        <location evidence="11">Cell membrane</location>
        <topology evidence="11">Single-pass membrane protein</topology>
    </subcellularLocation>
</comment>
<dbReference type="PIRSF" id="PIRSF001296">
    <property type="entry name" value="K_ATPase_KdpC"/>
    <property type="match status" value="1"/>
</dbReference>
<dbReference type="PANTHER" id="PTHR30042">
    <property type="entry name" value="POTASSIUM-TRANSPORTING ATPASE C CHAIN"/>
    <property type="match status" value="1"/>
</dbReference>
<evidence type="ECO:0000313" key="12">
    <source>
        <dbReference type="EMBL" id="AZW15833.1"/>
    </source>
</evidence>
<comment type="subunit">
    <text evidence="11">The system is composed of three essential subunits: KdpA, KdpB and KdpC.</text>
</comment>
<dbReference type="HAMAP" id="MF_00276">
    <property type="entry name" value="KdpC"/>
    <property type="match status" value="1"/>
</dbReference>
<comment type="similarity">
    <text evidence="11">Belongs to the KdpC family.</text>
</comment>
<dbReference type="KEGG" id="bhz:ACR54_01030"/>
<keyword evidence="5 11" id="KW-0547">Nucleotide-binding</keyword>
<evidence type="ECO:0000313" key="13">
    <source>
        <dbReference type="Proteomes" id="UP000282741"/>
    </source>
</evidence>
<keyword evidence="9 11" id="KW-0406">Ion transport</keyword>
<comment type="function">
    <text evidence="11">Part of the high-affinity ATP-driven potassium transport (or Kdp) system, which catalyzes the hydrolysis of ATP coupled with the electrogenic transport of potassium into the cytoplasm. This subunit acts as a catalytic chaperone that increases the ATP-binding affinity of the ATP-hydrolyzing subunit KdpB by the formation of a transient KdpB/KdpC/ATP ternary complex.</text>
</comment>
<dbReference type="EMBL" id="CP024172">
    <property type="protein sequence ID" value="AZW15833.1"/>
    <property type="molecule type" value="Genomic_DNA"/>
</dbReference>
<keyword evidence="2 11" id="KW-1003">Cell membrane</keyword>
<dbReference type="GeneID" id="92997129"/>
<sequence>MQTKTTGLIRPALTLFLALSLTTGLLYPFAATGLARVFFPEQAAGSLIERDGQVVGSRLIGQYFSEPRYFWGRPSATAPMAYNGASSGGSNLGPTNPALAEAARARADALRQADPGNLAPIPLDLLTASGSGLDPHISPDAARYQAARVARERGLPLARVQALIDRHIERPWPAVLGQPVVNVLALNLALDAGV</sequence>
<evidence type="ECO:0000256" key="3">
    <source>
        <dbReference type="ARBA" id="ARBA00022538"/>
    </source>
</evidence>
<dbReference type="AlphaFoldDB" id="A0AAN1RUJ1"/>
<dbReference type="InterPro" id="IPR003820">
    <property type="entry name" value="KdpC"/>
</dbReference>
<dbReference type="NCBIfam" id="NF001454">
    <property type="entry name" value="PRK00315.1"/>
    <property type="match status" value="1"/>
</dbReference>
<keyword evidence="6 11" id="KW-0067">ATP-binding</keyword>
<evidence type="ECO:0000256" key="8">
    <source>
        <dbReference type="ARBA" id="ARBA00022989"/>
    </source>
</evidence>
<dbReference type="GO" id="GO:0005886">
    <property type="term" value="C:plasma membrane"/>
    <property type="evidence" value="ECO:0007669"/>
    <property type="project" value="UniProtKB-SubCell"/>
</dbReference>
<evidence type="ECO:0000256" key="5">
    <source>
        <dbReference type="ARBA" id="ARBA00022741"/>
    </source>
</evidence>
<evidence type="ECO:0000256" key="2">
    <source>
        <dbReference type="ARBA" id="ARBA00022475"/>
    </source>
</evidence>
<dbReference type="GO" id="GO:0008556">
    <property type="term" value="F:P-type potassium transmembrane transporter activity"/>
    <property type="evidence" value="ECO:0007669"/>
    <property type="project" value="InterPro"/>
</dbReference>
<keyword evidence="7 11" id="KW-0630">Potassium</keyword>
<accession>A0AAN1RUJ1</accession>
<keyword evidence="8 11" id="KW-1133">Transmembrane helix</keyword>
<keyword evidence="4 11" id="KW-0812">Transmembrane</keyword>
<evidence type="ECO:0000256" key="4">
    <source>
        <dbReference type="ARBA" id="ARBA00022692"/>
    </source>
</evidence>
<proteinExistence type="inferred from homology"/>
<name>A0AAN1RUJ1_9BORD</name>
<dbReference type="RefSeq" id="WP_029579038.1">
    <property type="nucleotide sequence ID" value="NZ_CP012076.1"/>
</dbReference>
<dbReference type="GO" id="GO:0005524">
    <property type="term" value="F:ATP binding"/>
    <property type="evidence" value="ECO:0007669"/>
    <property type="project" value="UniProtKB-UniRule"/>
</dbReference>
<protein>
    <recommendedName>
        <fullName evidence="11">Potassium-transporting ATPase KdpC subunit</fullName>
    </recommendedName>
    <alternativeName>
        <fullName evidence="11">ATP phosphohydrolase [potassium-transporting] C chain</fullName>
    </alternativeName>
    <alternativeName>
        <fullName evidence="11">Potassium-binding and translocating subunit C</fullName>
    </alternativeName>
    <alternativeName>
        <fullName evidence="11">Potassium-translocating ATPase C chain</fullName>
    </alternativeName>
</protein>
<reference evidence="13" key="1">
    <citation type="submission" date="2017-10" db="EMBL/GenBank/DDBJ databases">
        <title>Whole genome sequencing of various Bordetella species.</title>
        <authorList>
            <person name="Weigand M.R."/>
            <person name="Loparev V."/>
            <person name="Peng Y."/>
            <person name="Bowden K.E."/>
            <person name="Tondella M.L."/>
            <person name="Williams M.M."/>
        </authorList>
    </citation>
    <scope>NUCLEOTIDE SEQUENCE [LARGE SCALE GENOMIC DNA]</scope>
    <source>
        <strain evidence="13">H720</strain>
    </source>
</reference>
<dbReference type="Pfam" id="PF02669">
    <property type="entry name" value="KdpC"/>
    <property type="match status" value="1"/>
</dbReference>
<evidence type="ECO:0000256" key="1">
    <source>
        <dbReference type="ARBA" id="ARBA00022448"/>
    </source>
</evidence>
<evidence type="ECO:0000256" key="7">
    <source>
        <dbReference type="ARBA" id="ARBA00022958"/>
    </source>
</evidence>